<feature type="compositionally biased region" description="Low complexity" evidence="1">
    <location>
        <begin position="14"/>
        <end position="25"/>
    </location>
</feature>
<dbReference type="EMBL" id="JAHXZJ010002609">
    <property type="protein sequence ID" value="KAH0539563.1"/>
    <property type="molecule type" value="Genomic_DNA"/>
</dbReference>
<keyword evidence="3" id="KW-1185">Reference proteome</keyword>
<evidence type="ECO:0000313" key="2">
    <source>
        <dbReference type="EMBL" id="KAH0539563.1"/>
    </source>
</evidence>
<dbReference type="AlphaFoldDB" id="A0AAV7HXQ5"/>
<name>A0AAV7HXQ5_COTGL</name>
<dbReference type="Proteomes" id="UP000826195">
    <property type="component" value="Unassembled WGS sequence"/>
</dbReference>
<protein>
    <submittedName>
        <fullName evidence="2">Uncharacterized protein</fullName>
    </submittedName>
</protein>
<feature type="region of interest" description="Disordered" evidence="1">
    <location>
        <begin position="1"/>
        <end position="28"/>
    </location>
</feature>
<reference evidence="2 3" key="1">
    <citation type="journal article" date="2021" name="J. Hered.">
        <title>A chromosome-level genome assembly of the parasitoid wasp, Cotesia glomerata (Hymenoptera: Braconidae).</title>
        <authorList>
            <person name="Pinto B.J."/>
            <person name="Weis J.J."/>
            <person name="Gamble T."/>
            <person name="Ode P.J."/>
            <person name="Paul R."/>
            <person name="Zaspel J.M."/>
        </authorList>
    </citation>
    <scope>NUCLEOTIDE SEQUENCE [LARGE SCALE GENOMIC DNA]</scope>
    <source>
        <strain evidence="2">CgM1</strain>
    </source>
</reference>
<comment type="caution">
    <text evidence="2">The sequence shown here is derived from an EMBL/GenBank/DDBJ whole genome shotgun (WGS) entry which is preliminary data.</text>
</comment>
<evidence type="ECO:0000256" key="1">
    <source>
        <dbReference type="SAM" id="MobiDB-lite"/>
    </source>
</evidence>
<proteinExistence type="predicted"/>
<gene>
    <name evidence="2" type="ORF">KQX54_005625</name>
</gene>
<evidence type="ECO:0000313" key="3">
    <source>
        <dbReference type="Proteomes" id="UP000826195"/>
    </source>
</evidence>
<organism evidence="2 3">
    <name type="scientific">Cotesia glomerata</name>
    <name type="common">Lepidopteran parasitic wasp</name>
    <name type="synonym">Apanteles glomeratus</name>
    <dbReference type="NCBI Taxonomy" id="32391"/>
    <lineage>
        <taxon>Eukaryota</taxon>
        <taxon>Metazoa</taxon>
        <taxon>Ecdysozoa</taxon>
        <taxon>Arthropoda</taxon>
        <taxon>Hexapoda</taxon>
        <taxon>Insecta</taxon>
        <taxon>Pterygota</taxon>
        <taxon>Neoptera</taxon>
        <taxon>Endopterygota</taxon>
        <taxon>Hymenoptera</taxon>
        <taxon>Apocrita</taxon>
        <taxon>Ichneumonoidea</taxon>
        <taxon>Braconidae</taxon>
        <taxon>Microgastrinae</taxon>
        <taxon>Cotesia</taxon>
    </lineage>
</organism>
<accession>A0AAV7HXQ5</accession>
<sequence length="131" mass="14338">MSRLTTKTSRVFGKSSPTKTKTTTPVSDNNNLRVKIWNSDTMQFEISIADGIAASATSNCHQTVTTILKQTPLKRSDCYETENISPAITIHQPIFYSFPRNIQTQLVIPKSTCVNLSSGDGDGLGRVLCLS</sequence>